<name>A0A3M6VAT1_9STRA</name>
<dbReference type="VEuPathDB" id="FungiDB:DD237_007516"/>
<dbReference type="EMBL" id="QKXF01000175">
    <property type="protein sequence ID" value="RQM15013.1"/>
    <property type="molecule type" value="Genomic_DNA"/>
</dbReference>
<comment type="caution">
    <text evidence="2">The sequence shown here is derived from an EMBL/GenBank/DDBJ whole genome shotgun (WGS) entry which is preliminary data.</text>
</comment>
<organism evidence="2 4">
    <name type="scientific">Peronospora effusa</name>
    <dbReference type="NCBI Taxonomy" id="542832"/>
    <lineage>
        <taxon>Eukaryota</taxon>
        <taxon>Sar</taxon>
        <taxon>Stramenopiles</taxon>
        <taxon>Oomycota</taxon>
        <taxon>Peronosporomycetes</taxon>
        <taxon>Peronosporales</taxon>
        <taxon>Peronosporaceae</taxon>
        <taxon>Peronospora</taxon>
    </lineage>
</organism>
<dbReference type="AlphaFoldDB" id="A0A3M6VAT1"/>
<evidence type="ECO:0000313" key="2">
    <source>
        <dbReference type="EMBL" id="RMX63864.1"/>
    </source>
</evidence>
<reference evidence="4 5" key="1">
    <citation type="submission" date="2018-06" db="EMBL/GenBank/DDBJ databases">
        <title>Comparative genomics of downy mildews reveals potential adaptations to biotrophy.</title>
        <authorList>
            <person name="Fletcher K."/>
            <person name="Klosterman S.J."/>
            <person name="Derevnina L."/>
            <person name="Martin F."/>
            <person name="Koike S."/>
            <person name="Reyes Chin-Wo S."/>
            <person name="Mou B."/>
            <person name="Michelmore R."/>
        </authorList>
    </citation>
    <scope>NUCLEOTIDE SEQUENCE [LARGE SCALE GENOMIC DNA]</scope>
    <source>
        <strain evidence="3 5">R13</strain>
        <strain evidence="2 4">R14</strain>
    </source>
</reference>
<proteinExistence type="predicted"/>
<gene>
    <name evidence="3" type="ORF">DD237_007516</name>
    <name evidence="2" type="ORF">DD238_007963</name>
</gene>
<sequence>MNDGDATPDANAVASAEMPKAARSKKVLKHLADMCKKVTAKAHCLKESIIAKQVEDPASVIEALIDRMVADWEERMGHMNDTTDKKRQIHSRFVEDDTLVQASPVKLTMDADEDGCSLGDLLTEE</sequence>
<evidence type="ECO:0000313" key="5">
    <source>
        <dbReference type="Proteomes" id="UP000286097"/>
    </source>
</evidence>
<keyword evidence="4" id="KW-1185">Reference proteome</keyword>
<evidence type="ECO:0000313" key="4">
    <source>
        <dbReference type="Proteomes" id="UP000282087"/>
    </source>
</evidence>
<dbReference type="Proteomes" id="UP000282087">
    <property type="component" value="Unassembled WGS sequence"/>
</dbReference>
<dbReference type="Proteomes" id="UP000286097">
    <property type="component" value="Unassembled WGS sequence"/>
</dbReference>
<accession>A0A3M6VAT1</accession>
<feature type="region of interest" description="Disordered" evidence="1">
    <location>
        <begin position="1"/>
        <end position="20"/>
    </location>
</feature>
<evidence type="ECO:0000313" key="3">
    <source>
        <dbReference type="EMBL" id="RQM15013.1"/>
    </source>
</evidence>
<protein>
    <submittedName>
        <fullName evidence="2">Uncharacterized protein</fullName>
    </submittedName>
</protein>
<evidence type="ECO:0000256" key="1">
    <source>
        <dbReference type="SAM" id="MobiDB-lite"/>
    </source>
</evidence>
<dbReference type="EMBL" id="QLLG01000357">
    <property type="protein sequence ID" value="RMX63864.1"/>
    <property type="molecule type" value="Genomic_DNA"/>
</dbReference>